<dbReference type="InterPro" id="IPR003661">
    <property type="entry name" value="HisK_dim/P_dom"/>
</dbReference>
<dbReference type="GO" id="GO:0005886">
    <property type="term" value="C:plasma membrane"/>
    <property type="evidence" value="ECO:0007669"/>
    <property type="project" value="UniProtKB-SubCell"/>
</dbReference>
<keyword evidence="6" id="KW-1003">Cell membrane</keyword>
<dbReference type="FunFam" id="3.30.565.10:FF:000032">
    <property type="entry name" value="Phosphate regulon sensor histidine kinase PhoR"/>
    <property type="match status" value="1"/>
</dbReference>
<dbReference type="Gene3D" id="3.30.450.20">
    <property type="entry name" value="PAS domain"/>
    <property type="match status" value="1"/>
</dbReference>
<dbReference type="SUPFAM" id="SSF55874">
    <property type="entry name" value="ATPase domain of HSP90 chaperone/DNA topoisomerase II/histidine kinase"/>
    <property type="match status" value="1"/>
</dbReference>
<feature type="domain" description="Histidine kinase" evidence="19">
    <location>
        <begin position="212"/>
        <end position="428"/>
    </location>
</feature>
<keyword evidence="14 18" id="KW-1133">Transmembrane helix</keyword>
<reference evidence="20 21" key="1">
    <citation type="submission" date="2016-03" db="EMBL/GenBank/DDBJ databases">
        <title>Chemosynthetic sulphur-oxidizing symbionts of marine invertebrate animals are capable of nitrogen fixation.</title>
        <authorList>
            <person name="Petersen J.M."/>
            <person name="Kemper A."/>
            <person name="Gruber-Vodicka H."/>
            <person name="Cardini U."/>
            <person name="Geest Mvander."/>
            <person name="Kleiner M."/>
            <person name="Bulgheresi S."/>
            <person name="Fussmann M."/>
            <person name="Herbold C."/>
            <person name="Seah B.K.B."/>
            <person name="Antony C.Paul."/>
            <person name="Liu D."/>
            <person name="Belitz A."/>
            <person name="Weber M."/>
        </authorList>
    </citation>
    <scope>NUCLEOTIDE SEQUENCE [LARGE SCALE GENOMIC DNA]</scope>
    <source>
        <strain evidence="20">G_D</strain>
    </source>
</reference>
<dbReference type="Pfam" id="PF00512">
    <property type="entry name" value="HisKA"/>
    <property type="match status" value="1"/>
</dbReference>
<evidence type="ECO:0000256" key="4">
    <source>
        <dbReference type="ARBA" id="ARBA00019665"/>
    </source>
</evidence>
<protein>
    <recommendedName>
        <fullName evidence="4">Phosphate regulon sensor protein PhoR</fullName>
        <ecNumber evidence="3">2.7.13.3</ecNumber>
    </recommendedName>
</protein>
<proteinExistence type="predicted"/>
<dbReference type="Proteomes" id="UP000094849">
    <property type="component" value="Unassembled WGS sequence"/>
</dbReference>
<comment type="function">
    <text evidence="17">Member of the two-component regulatory system PhoR/PhoB involved in the phosphate regulon genes expression. PhoR may function as a membrane-associated protein kinase that phosphorylates PhoB in response to environmental signals.</text>
</comment>
<dbReference type="InterPro" id="IPR003594">
    <property type="entry name" value="HATPase_dom"/>
</dbReference>
<evidence type="ECO:0000256" key="7">
    <source>
        <dbReference type="ARBA" id="ARBA00022553"/>
    </source>
</evidence>
<dbReference type="CDD" id="cd00082">
    <property type="entry name" value="HisKA"/>
    <property type="match status" value="1"/>
</dbReference>
<dbReference type="InterPro" id="IPR005467">
    <property type="entry name" value="His_kinase_dom"/>
</dbReference>
<keyword evidence="11" id="KW-0547">Nucleotide-binding</keyword>
<evidence type="ECO:0000256" key="2">
    <source>
        <dbReference type="ARBA" id="ARBA00004236"/>
    </source>
</evidence>
<keyword evidence="15" id="KW-0902">Two-component regulatory system</keyword>
<dbReference type="FunFam" id="1.10.287.130:FF:000001">
    <property type="entry name" value="Two-component sensor histidine kinase"/>
    <property type="match status" value="1"/>
</dbReference>
<evidence type="ECO:0000256" key="9">
    <source>
        <dbReference type="ARBA" id="ARBA00022679"/>
    </source>
</evidence>
<feature type="transmembrane region" description="Helical" evidence="18">
    <location>
        <begin position="12"/>
        <end position="41"/>
    </location>
</feature>
<evidence type="ECO:0000256" key="5">
    <source>
        <dbReference type="ARBA" id="ARBA00022448"/>
    </source>
</evidence>
<dbReference type="InterPro" id="IPR036097">
    <property type="entry name" value="HisK_dim/P_sf"/>
</dbReference>
<keyword evidence="21" id="KW-1185">Reference proteome</keyword>
<dbReference type="CDD" id="cd00130">
    <property type="entry name" value="PAS"/>
    <property type="match status" value="1"/>
</dbReference>
<dbReference type="GO" id="GO:0004721">
    <property type="term" value="F:phosphoprotein phosphatase activity"/>
    <property type="evidence" value="ECO:0007669"/>
    <property type="project" value="InterPro"/>
</dbReference>
<dbReference type="InterPro" id="IPR004358">
    <property type="entry name" value="Sig_transdc_His_kin-like_C"/>
</dbReference>
<evidence type="ECO:0000259" key="19">
    <source>
        <dbReference type="PROSITE" id="PS50109"/>
    </source>
</evidence>
<keyword evidence="9" id="KW-0808">Transferase</keyword>
<dbReference type="PROSITE" id="PS50109">
    <property type="entry name" value="HIS_KIN"/>
    <property type="match status" value="1"/>
</dbReference>
<evidence type="ECO:0000256" key="6">
    <source>
        <dbReference type="ARBA" id="ARBA00022475"/>
    </source>
</evidence>
<dbReference type="OrthoDB" id="9813151at2"/>
<evidence type="ECO:0000256" key="10">
    <source>
        <dbReference type="ARBA" id="ARBA00022692"/>
    </source>
</evidence>
<keyword evidence="10 18" id="KW-0812">Transmembrane</keyword>
<keyword evidence="8" id="KW-0592">Phosphate transport</keyword>
<evidence type="ECO:0000313" key="21">
    <source>
        <dbReference type="Proteomes" id="UP000094849"/>
    </source>
</evidence>
<dbReference type="SUPFAM" id="SSF55785">
    <property type="entry name" value="PYP-like sensor domain (PAS domain)"/>
    <property type="match status" value="1"/>
</dbReference>
<dbReference type="PRINTS" id="PR00344">
    <property type="entry name" value="BCTRLSENSOR"/>
</dbReference>
<dbReference type="NCBIfam" id="TIGR02966">
    <property type="entry name" value="phoR_proteo"/>
    <property type="match status" value="1"/>
</dbReference>
<keyword evidence="13" id="KW-0067">ATP-binding</keyword>
<keyword evidence="7" id="KW-0597">Phosphoprotein</keyword>
<evidence type="ECO:0000256" key="14">
    <source>
        <dbReference type="ARBA" id="ARBA00022989"/>
    </source>
</evidence>
<evidence type="ECO:0000256" key="3">
    <source>
        <dbReference type="ARBA" id="ARBA00012438"/>
    </source>
</evidence>
<evidence type="ECO:0000256" key="13">
    <source>
        <dbReference type="ARBA" id="ARBA00022840"/>
    </source>
</evidence>
<dbReference type="Gene3D" id="3.30.565.10">
    <property type="entry name" value="Histidine kinase-like ATPase, C-terminal domain"/>
    <property type="match status" value="1"/>
</dbReference>
<dbReference type="AlphaFoldDB" id="A0A1E2USF3"/>
<sequence>MRNYLNIEISQLTGALLVVLPFGYLADTLTLAAVFAITAYLTKHGFYLIKLAHLIHHGKPITPPYPADIWGMIYKELSRHRLRSRKRKRTLNRFASRFRKVTSSIPDGLILLNKSGNIEWANPAANNLLHISWPRDENLSLLERIKHDDLADYLKNPDYSKPLEFPSPVNKAIIVSLRVTRFGGKKAQRLVVVRNITDVYTLNQTRRDFVSNVSHELRTPLTVITGFLENLGDNEMLPFQQRPFTLMSQQAERMNSIINDLLALSRLEMGEAPSSDKPIAVPELLSRIVDQARLLADQKGGYSINLQVDDQLYLLGEESELTSAFSNLVFNAIVHTPPGTEINISWQSLDNQACLTVADSGPGIEQRHIPRLTERFYRADKARSRQSGGTGLGLAIVKHIIGRHDGELQIASQLGSGSQFKCLFPEDVILHKCNLKTLEEQEQLSNDLESAQDM</sequence>
<name>A0A1E2USF3_9GAMM</name>
<dbReference type="SMART" id="SM00387">
    <property type="entry name" value="HATPase_c"/>
    <property type="match status" value="1"/>
</dbReference>
<dbReference type="EC" id="2.7.13.3" evidence="3"/>
<evidence type="ECO:0000256" key="17">
    <source>
        <dbReference type="ARBA" id="ARBA00025207"/>
    </source>
</evidence>
<dbReference type="Pfam" id="PF13188">
    <property type="entry name" value="PAS_8"/>
    <property type="match status" value="1"/>
</dbReference>
<dbReference type="Pfam" id="PF11808">
    <property type="entry name" value="PhoR"/>
    <property type="match status" value="1"/>
</dbReference>
<dbReference type="GO" id="GO:0006817">
    <property type="term" value="P:phosphate ion transport"/>
    <property type="evidence" value="ECO:0007669"/>
    <property type="project" value="UniProtKB-KW"/>
</dbReference>
<keyword evidence="16 18" id="KW-0472">Membrane</keyword>
<accession>A0A1E2USF3</accession>
<dbReference type="GO" id="GO:0005524">
    <property type="term" value="F:ATP binding"/>
    <property type="evidence" value="ECO:0007669"/>
    <property type="project" value="UniProtKB-KW"/>
</dbReference>
<evidence type="ECO:0000256" key="12">
    <source>
        <dbReference type="ARBA" id="ARBA00022777"/>
    </source>
</evidence>
<dbReference type="InterPro" id="IPR000014">
    <property type="entry name" value="PAS"/>
</dbReference>
<dbReference type="InterPro" id="IPR035965">
    <property type="entry name" value="PAS-like_dom_sf"/>
</dbReference>
<dbReference type="SMART" id="SM00388">
    <property type="entry name" value="HisKA"/>
    <property type="match status" value="1"/>
</dbReference>
<keyword evidence="5" id="KW-0813">Transport</keyword>
<evidence type="ECO:0000256" key="1">
    <source>
        <dbReference type="ARBA" id="ARBA00000085"/>
    </source>
</evidence>
<evidence type="ECO:0000256" key="16">
    <source>
        <dbReference type="ARBA" id="ARBA00023136"/>
    </source>
</evidence>
<evidence type="ECO:0000256" key="18">
    <source>
        <dbReference type="SAM" id="Phobius"/>
    </source>
</evidence>
<dbReference type="InterPro" id="IPR050351">
    <property type="entry name" value="BphY/WalK/GraS-like"/>
</dbReference>
<gene>
    <name evidence="20" type="ORF">A3196_13320</name>
</gene>
<keyword evidence="12 20" id="KW-0418">Kinase</keyword>
<evidence type="ECO:0000256" key="15">
    <source>
        <dbReference type="ARBA" id="ARBA00023012"/>
    </source>
</evidence>
<evidence type="ECO:0000256" key="11">
    <source>
        <dbReference type="ARBA" id="ARBA00022741"/>
    </source>
</evidence>
<comment type="subcellular location">
    <subcellularLocation>
        <location evidence="2">Cell membrane</location>
    </subcellularLocation>
</comment>
<dbReference type="GO" id="GO:0000155">
    <property type="term" value="F:phosphorelay sensor kinase activity"/>
    <property type="evidence" value="ECO:0007669"/>
    <property type="project" value="InterPro"/>
</dbReference>
<comment type="caution">
    <text evidence="20">The sequence shown here is derived from an EMBL/GenBank/DDBJ whole genome shotgun (WGS) entry which is preliminary data.</text>
</comment>
<dbReference type="SMART" id="SM00091">
    <property type="entry name" value="PAS"/>
    <property type="match status" value="1"/>
</dbReference>
<dbReference type="Gene3D" id="1.10.287.130">
    <property type="match status" value="1"/>
</dbReference>
<dbReference type="InterPro" id="IPR014310">
    <property type="entry name" value="Sig_transdc_His_kinase_PhoR"/>
</dbReference>
<comment type="catalytic activity">
    <reaction evidence="1">
        <text>ATP + protein L-histidine = ADP + protein N-phospho-L-histidine.</text>
        <dbReference type="EC" id="2.7.13.3"/>
    </reaction>
</comment>
<dbReference type="STRING" id="1818881.A3196_13320"/>
<evidence type="ECO:0000256" key="8">
    <source>
        <dbReference type="ARBA" id="ARBA00022592"/>
    </source>
</evidence>
<dbReference type="GO" id="GO:0016036">
    <property type="term" value="P:cellular response to phosphate starvation"/>
    <property type="evidence" value="ECO:0007669"/>
    <property type="project" value="TreeGrafter"/>
</dbReference>
<dbReference type="PANTHER" id="PTHR45453">
    <property type="entry name" value="PHOSPHATE REGULON SENSOR PROTEIN PHOR"/>
    <property type="match status" value="1"/>
</dbReference>
<evidence type="ECO:0000313" key="20">
    <source>
        <dbReference type="EMBL" id="ODB97650.1"/>
    </source>
</evidence>
<dbReference type="InterPro" id="IPR021766">
    <property type="entry name" value="PhoR_N"/>
</dbReference>
<organism evidence="20 21">
    <name type="scientific">Candidatus Thiodiazotropha endoloripes</name>
    <dbReference type="NCBI Taxonomy" id="1818881"/>
    <lineage>
        <taxon>Bacteria</taxon>
        <taxon>Pseudomonadati</taxon>
        <taxon>Pseudomonadota</taxon>
        <taxon>Gammaproteobacteria</taxon>
        <taxon>Chromatiales</taxon>
        <taxon>Sedimenticolaceae</taxon>
        <taxon>Candidatus Thiodiazotropha</taxon>
    </lineage>
</organism>
<dbReference type="InterPro" id="IPR036890">
    <property type="entry name" value="HATPase_C_sf"/>
</dbReference>
<dbReference type="EMBL" id="LVJZ01000003">
    <property type="protein sequence ID" value="ODB97650.1"/>
    <property type="molecule type" value="Genomic_DNA"/>
</dbReference>
<dbReference type="SUPFAM" id="SSF47384">
    <property type="entry name" value="Homodimeric domain of signal transducing histidine kinase"/>
    <property type="match status" value="1"/>
</dbReference>
<dbReference type="RefSeq" id="WP_069005608.1">
    <property type="nucleotide sequence ID" value="NZ_LVJW01000003.1"/>
</dbReference>
<dbReference type="Pfam" id="PF02518">
    <property type="entry name" value="HATPase_c"/>
    <property type="match status" value="1"/>
</dbReference>
<dbReference type="PANTHER" id="PTHR45453:SF1">
    <property type="entry name" value="PHOSPHATE REGULON SENSOR PROTEIN PHOR"/>
    <property type="match status" value="1"/>
</dbReference>